<name>A0A8J7TNC4_9BACT</name>
<proteinExistence type="predicted"/>
<gene>
    <name evidence="1" type="ORF">J0M35_19935</name>
</gene>
<comment type="caution">
    <text evidence="1">The sequence shown here is derived from an EMBL/GenBank/DDBJ whole genome shotgun (WGS) entry which is preliminary data.</text>
</comment>
<evidence type="ECO:0000313" key="1">
    <source>
        <dbReference type="EMBL" id="MBN8662649.1"/>
    </source>
</evidence>
<dbReference type="Proteomes" id="UP000664277">
    <property type="component" value="Unassembled WGS sequence"/>
</dbReference>
<sequence>MVSDESPPVEFVFELPELLKGPVKLPDGQLVDIGDKVEHQSLGVGRVLRISTYHDDLGILLFVEFPNFQHELLCLDGVKKVIS</sequence>
<dbReference type="EMBL" id="JAFLCK010000046">
    <property type="protein sequence ID" value="MBN8662649.1"/>
    <property type="molecule type" value="Genomic_DNA"/>
</dbReference>
<reference evidence="1" key="1">
    <citation type="submission" date="2021-02" db="EMBL/GenBank/DDBJ databases">
        <title>Genome-Resolved Metagenomics of a Microbial Community Performing Photosynthetic Biological Nutrient Removal.</title>
        <authorList>
            <person name="Mcdaniel E.A."/>
        </authorList>
    </citation>
    <scope>NUCLEOTIDE SEQUENCE</scope>
    <source>
        <strain evidence="1">UWPOB_OBS1</strain>
    </source>
</reference>
<evidence type="ECO:0000313" key="2">
    <source>
        <dbReference type="Proteomes" id="UP000664277"/>
    </source>
</evidence>
<organism evidence="1 2">
    <name type="scientific">Candidatus Obscuribacter phosphatis</name>
    <dbReference type="NCBI Taxonomy" id="1906157"/>
    <lineage>
        <taxon>Bacteria</taxon>
        <taxon>Bacillati</taxon>
        <taxon>Candidatus Melainabacteria</taxon>
        <taxon>Candidatus Obscuribacterales</taxon>
        <taxon>Candidatus Obscuribacteraceae</taxon>
        <taxon>Candidatus Obscuribacter</taxon>
    </lineage>
</organism>
<accession>A0A8J7TNC4</accession>
<dbReference type="AlphaFoldDB" id="A0A8J7TNC4"/>
<protein>
    <submittedName>
        <fullName evidence="1">Uncharacterized protein</fullName>
    </submittedName>
</protein>